<comment type="subcellular location">
    <subcellularLocation>
        <location evidence="1 12">Endoplasmic reticulum membrane</location>
        <topology evidence="1 12">Multi-pass membrane protein</topology>
    </subcellularLocation>
</comment>
<evidence type="ECO:0000256" key="4">
    <source>
        <dbReference type="ARBA" id="ARBA00022676"/>
    </source>
</evidence>
<keyword evidence="13" id="KW-0732">Signal</keyword>
<comment type="pathway">
    <text evidence="2">Protein modification; protein glycosylation.</text>
</comment>
<dbReference type="InterPro" id="IPR005599">
    <property type="entry name" value="GPI_mannosylTrfase"/>
</dbReference>
<comment type="function">
    <text evidence="10">Mannosyltransferase that operates in the biosynthetic pathway of dolichol-linked oligosaccharides, the glycan precursors employed in protein asparagine (N)-glycosylation. The assembly of dolichol-linked oligosaccharides begins on the cytosolic side of the endoplasmic reticulum membrane and finishes in its lumen. The sequential addition of sugars to dolichol pyrophosphate produces dolichol-linked oligosaccharides containing fourteen sugars, including two GlcNAcs, nine mannoses and three glucoses. Once assembled, the oligosaccharide is transferred from the lipid to nascent proteins by oligosaccharyltransferases. In the lumen of the endoplasmic reticulum, adds the eighth mannose residue in an alpha-1,6 linkage onto Man(7)GlcNAc(2)-PP-dolichol to produce Man(8)GlcNAc(2)-PP-dolichol.</text>
</comment>
<feature type="transmembrane region" description="Helical" evidence="12">
    <location>
        <begin position="215"/>
        <end position="236"/>
    </location>
</feature>
<keyword evidence="4 12" id="KW-0328">Glycosyltransferase</keyword>
<dbReference type="AlphaFoldDB" id="G7E0C7"/>
<dbReference type="PANTHER" id="PTHR22760:SF1">
    <property type="entry name" value="DOL-P-MAN:MAN(7)GLCNAC(2)-PP-DOL ALPHA-1,6-MANNOSYLTRANSFERASE"/>
    <property type="match status" value="1"/>
</dbReference>
<name>G7E0C7_MIXOS</name>
<dbReference type="OrthoDB" id="19039at2759"/>
<keyword evidence="15" id="KW-1185">Reference proteome</keyword>
<evidence type="ECO:0000256" key="6">
    <source>
        <dbReference type="ARBA" id="ARBA00022692"/>
    </source>
</evidence>
<evidence type="ECO:0000256" key="1">
    <source>
        <dbReference type="ARBA" id="ARBA00004477"/>
    </source>
</evidence>
<evidence type="ECO:0000256" key="3">
    <source>
        <dbReference type="ARBA" id="ARBA00007063"/>
    </source>
</evidence>
<dbReference type="STRING" id="764103.G7E0C7"/>
<dbReference type="HOGENOM" id="CLU_331234_0_0_1"/>
<gene>
    <name evidence="14" type="primary">Mo02953</name>
    <name evidence="14" type="ORF">E5Q_02953</name>
</gene>
<dbReference type="EC" id="2.4.1.-" evidence="12"/>
<feature type="transmembrane region" description="Helical" evidence="12">
    <location>
        <begin position="178"/>
        <end position="209"/>
    </location>
</feature>
<feature type="chain" id="PRO_5009955618" description="Mannosyltransferase" evidence="13">
    <location>
        <begin position="22"/>
        <end position="865"/>
    </location>
</feature>
<reference evidence="14 15" key="2">
    <citation type="journal article" date="2012" name="Open Biol.">
        <title>Characteristics of nucleosomes and linker DNA regions on the genome of the basidiomycete Mixia osmundae revealed by mono- and dinucleosome mapping.</title>
        <authorList>
            <person name="Nishida H."/>
            <person name="Kondo S."/>
            <person name="Matsumoto T."/>
            <person name="Suzuki Y."/>
            <person name="Yoshikawa H."/>
            <person name="Taylor T.D."/>
            <person name="Sugiyama J."/>
        </authorList>
    </citation>
    <scope>NUCLEOTIDE SEQUENCE [LARGE SCALE GENOMIC DNA]</scope>
    <source>
        <strain evidence="15">CBS 9802 / IAM 14324 / JCM 22182 / KY 12970</strain>
    </source>
</reference>
<dbReference type="EMBL" id="BABT02000076">
    <property type="protein sequence ID" value="GAA96287.1"/>
    <property type="molecule type" value="Genomic_DNA"/>
</dbReference>
<sequence length="865" mass="96836">MEALLVLPAALHLWLAPYTKVEESFSLHASYDMLKYGTAREALYQYDHVINPGPVPRSFIGPLCASMLTKLFNHLSAIADPTLDLSRPGMREQIILRSVIGLYNISQLGYLARRIGARHGRPVQLGMLILCACQFHLCFYMTRTLPNMFAFGLTQNALGRLLFPLPRSCSPDARRLDSAVGILMLTFAAFALRFELLALLGPVLIAGIVRQHFDFWHVFFTGQVAAILSVAATFAIDTYFWQRTVWPEAASVLFNVVENKSQDWGVSPPLAYFTTLMPKMLTLSYTLALFGCLTLGSVRNTLAPTFAFIALVSLLGHKEWRFIVYVVPLWNFAAVAFIGHIYKKSRALARLIFGVLIVSTIAVTCITAVASYDNYPGGVALRQLHAARADQANVTGKVHFDTLTAMTGASLFLHEFEPTWQYDKTETFTTPDDYGAFDYLIVEQSPTDSGRLGNFALTETISGFTGLRMRPFDRAPALEAARRFLSSPRRHEMRALLNHWPIEKTLSPLFGRDLLQIGIAIGFPLLLPRALGLVSRLVTRSSKSSFESPTAARPKSARWRMMLCCTFVALYVYAAARAPSHIFRDHPIPLDTPDENVRMYFMARNLYNLQEQGKAESKDLALHTLEDDIQDLLSRLTSYEARLIYVLIGDEPLRFCDWCRPGVKEDYILFALPWHARSFAVVATVIGLLTASTGRTRWRPLFGILLLLAVIAQTGALANNSTEDMHLRNLQRGAHITRHLYFALLVLLARFLPAARPVSRESFATSIAPVLLRSRQMADETALRIAANDLLTAAILRDEPTRRKVMRVYAVGDKQAEVTLKDERLRKIANELQEREGVRTHAEKLVTTALAPFDPRAQPGENAKS</sequence>
<dbReference type="GO" id="GO:0052917">
    <property type="term" value="F:dol-P-Man:Man(7)GlcNAc(2)-PP-Dol alpha-1,6-mannosyltransferase activity"/>
    <property type="evidence" value="ECO:0007669"/>
    <property type="project" value="UniProtKB-EC"/>
</dbReference>
<evidence type="ECO:0000256" key="12">
    <source>
        <dbReference type="RuleBase" id="RU363075"/>
    </source>
</evidence>
<accession>G7E0C7</accession>
<keyword evidence="9 12" id="KW-0472">Membrane</keyword>
<keyword evidence="5" id="KW-0808">Transferase</keyword>
<evidence type="ECO:0000256" key="2">
    <source>
        <dbReference type="ARBA" id="ARBA00004922"/>
    </source>
</evidence>
<evidence type="ECO:0000313" key="14">
    <source>
        <dbReference type="EMBL" id="GAA96287.1"/>
    </source>
</evidence>
<comment type="catalytic activity">
    <reaction evidence="11">
        <text>an alpha-D-Man-(1-&gt;2)-alpha-D-Man-(1-&gt;2)-alpha-D-Man-(1-&gt;3)-[alpha-D-Man-(1-&gt;2)-alpha-D-Man-(1-&gt;3)-alpha-D-Man-(1-&gt;6)]-beta-D-Man-(1-&gt;4)-beta-D-GlcNAc-(1-&gt;4)-alpha-D-GlcNAc-diphospho-di-trans,poly-cis-dolichol + a di-trans,poly-cis-dolichyl beta-D-mannosyl phosphate = an alpha-D-Man-(1-&gt;2)-alpha-D-Man-(1-&gt;2)-alpha-D-Man-(1-&gt;3)-[alpha-D-Man-(1-&gt;2)-alpha-D-Man-(1-&gt;3)-[alpha-D-Man-(1-&gt;6)]-alpha-D-Man-(1-&gt;6)]-beta-D-Man-(1-&gt;4)-beta-D-GlcNAc-(1-&gt;4)-alpha-D-GlcNAc-diphospho-di-trans,poly-cis-dolichol + a di-trans,poly-cis-dolichyl phosphate + H(+)</text>
        <dbReference type="Rhea" id="RHEA:29535"/>
        <dbReference type="Rhea" id="RHEA-COMP:19498"/>
        <dbReference type="Rhea" id="RHEA-COMP:19501"/>
        <dbReference type="Rhea" id="RHEA-COMP:19518"/>
        <dbReference type="Rhea" id="RHEA-COMP:19519"/>
        <dbReference type="ChEBI" id="CHEBI:15378"/>
        <dbReference type="ChEBI" id="CHEBI:57683"/>
        <dbReference type="ChEBI" id="CHEBI:58211"/>
        <dbReference type="ChEBI" id="CHEBI:132517"/>
        <dbReference type="ChEBI" id="CHEBI:132519"/>
        <dbReference type="EC" id="2.4.1.260"/>
    </reaction>
    <physiologicalReaction direction="left-to-right" evidence="11">
        <dbReference type="Rhea" id="RHEA:29536"/>
    </physiologicalReaction>
</comment>
<dbReference type="PANTHER" id="PTHR22760">
    <property type="entry name" value="GLYCOSYLTRANSFERASE"/>
    <property type="match status" value="1"/>
</dbReference>
<dbReference type="UniPathway" id="UPA00378"/>
<dbReference type="Pfam" id="PF03901">
    <property type="entry name" value="Glyco_transf_22"/>
    <property type="match status" value="1"/>
</dbReference>
<evidence type="ECO:0000256" key="8">
    <source>
        <dbReference type="ARBA" id="ARBA00022989"/>
    </source>
</evidence>
<feature type="signal peptide" evidence="13">
    <location>
        <begin position="1"/>
        <end position="21"/>
    </location>
</feature>
<keyword evidence="8 12" id="KW-1133">Transmembrane helix</keyword>
<evidence type="ECO:0000256" key="7">
    <source>
        <dbReference type="ARBA" id="ARBA00022824"/>
    </source>
</evidence>
<feature type="transmembrane region" description="Helical" evidence="12">
    <location>
        <begin position="667"/>
        <end position="689"/>
    </location>
</feature>
<feature type="transmembrane region" description="Helical" evidence="12">
    <location>
        <begin position="287"/>
        <end position="316"/>
    </location>
</feature>
<feature type="transmembrane region" description="Helical" evidence="12">
    <location>
        <begin position="322"/>
        <end position="342"/>
    </location>
</feature>
<feature type="transmembrane region" description="Helical" evidence="12">
    <location>
        <begin position="514"/>
        <end position="538"/>
    </location>
</feature>
<feature type="transmembrane region" description="Helical" evidence="12">
    <location>
        <begin position="559"/>
        <end position="576"/>
    </location>
</feature>
<comment type="similarity">
    <text evidence="3 12">Belongs to the glycosyltransferase 22 family.</text>
</comment>
<evidence type="ECO:0000256" key="11">
    <source>
        <dbReference type="ARBA" id="ARBA00048899"/>
    </source>
</evidence>
<dbReference type="RefSeq" id="XP_014570902.1">
    <property type="nucleotide sequence ID" value="XM_014715416.1"/>
</dbReference>
<feature type="transmembrane region" description="Helical" evidence="12">
    <location>
        <begin position="701"/>
        <end position="718"/>
    </location>
</feature>
<dbReference type="GO" id="GO:0005789">
    <property type="term" value="C:endoplasmic reticulum membrane"/>
    <property type="evidence" value="ECO:0007669"/>
    <property type="project" value="UniProtKB-SubCell"/>
</dbReference>
<evidence type="ECO:0000256" key="13">
    <source>
        <dbReference type="SAM" id="SignalP"/>
    </source>
</evidence>
<dbReference type="GO" id="GO:0006487">
    <property type="term" value="P:protein N-linked glycosylation"/>
    <property type="evidence" value="ECO:0007669"/>
    <property type="project" value="TreeGrafter"/>
</dbReference>
<feature type="transmembrane region" description="Helical" evidence="12">
    <location>
        <begin position="351"/>
        <end position="372"/>
    </location>
</feature>
<evidence type="ECO:0000256" key="10">
    <source>
        <dbReference type="ARBA" id="ARBA00044721"/>
    </source>
</evidence>
<dbReference type="FunCoup" id="G7E0C7">
    <property type="interactions" value="157"/>
</dbReference>
<keyword evidence="7 12" id="KW-0256">Endoplasmic reticulum</keyword>
<reference evidence="14 15" key="1">
    <citation type="journal article" date="2011" name="J. Gen. Appl. Microbiol.">
        <title>Draft genome sequencing of the enigmatic basidiomycete Mixia osmundae.</title>
        <authorList>
            <person name="Nishida H."/>
            <person name="Nagatsuka Y."/>
            <person name="Sugiyama J."/>
        </authorList>
    </citation>
    <scope>NUCLEOTIDE SEQUENCE [LARGE SCALE GENOMIC DNA]</scope>
    <source>
        <strain evidence="15">CBS 9802 / IAM 14324 / JCM 22182 / KY 12970</strain>
    </source>
</reference>
<keyword evidence="6 12" id="KW-0812">Transmembrane</keyword>
<comment type="caution">
    <text evidence="14">The sequence shown here is derived from an EMBL/GenBank/DDBJ whole genome shotgun (WGS) entry which is preliminary data.</text>
</comment>
<protein>
    <recommendedName>
        <fullName evidence="12">Mannosyltransferase</fullName>
        <ecNumber evidence="12">2.4.1.-</ecNumber>
    </recommendedName>
</protein>
<dbReference type="eggNOG" id="KOG2516">
    <property type="taxonomic scope" value="Eukaryota"/>
</dbReference>
<evidence type="ECO:0000256" key="5">
    <source>
        <dbReference type="ARBA" id="ARBA00022679"/>
    </source>
</evidence>
<proteinExistence type="inferred from homology"/>
<organism evidence="14 15">
    <name type="scientific">Mixia osmundae (strain CBS 9802 / IAM 14324 / JCM 22182 / KY 12970)</name>
    <dbReference type="NCBI Taxonomy" id="764103"/>
    <lineage>
        <taxon>Eukaryota</taxon>
        <taxon>Fungi</taxon>
        <taxon>Dikarya</taxon>
        <taxon>Basidiomycota</taxon>
        <taxon>Pucciniomycotina</taxon>
        <taxon>Mixiomycetes</taxon>
        <taxon>Mixiales</taxon>
        <taxon>Mixiaceae</taxon>
        <taxon>Mixia</taxon>
    </lineage>
</organism>
<evidence type="ECO:0000313" key="15">
    <source>
        <dbReference type="Proteomes" id="UP000009131"/>
    </source>
</evidence>
<evidence type="ECO:0000256" key="9">
    <source>
        <dbReference type="ARBA" id="ARBA00023136"/>
    </source>
</evidence>
<dbReference type="InParanoid" id="G7E0C7"/>
<dbReference type="Proteomes" id="UP000009131">
    <property type="component" value="Unassembled WGS sequence"/>
</dbReference>